<evidence type="ECO:0000313" key="5">
    <source>
        <dbReference type="Proteomes" id="UP000251942"/>
    </source>
</evidence>
<feature type="signal peptide" evidence="1">
    <location>
        <begin position="1"/>
        <end position="19"/>
    </location>
</feature>
<keyword evidence="1" id="KW-0732">Signal</keyword>
<dbReference type="SMART" id="SM00696">
    <property type="entry name" value="DM9"/>
    <property type="match status" value="1"/>
</dbReference>
<dbReference type="PATRIC" id="fig|453.4.peg.3476"/>
<reference evidence="3 5" key="2">
    <citation type="submission" date="2018-06" db="EMBL/GenBank/DDBJ databases">
        <authorList>
            <consortium name="Pathogen Informatics"/>
            <person name="Doyle S."/>
        </authorList>
    </citation>
    <scope>NUCLEOTIDE SEQUENCE [LARGE SCALE GENOMIC DNA]</scope>
    <source>
        <strain evidence="3 5">NCTC12022</strain>
    </source>
</reference>
<feature type="chain" id="PRO_5036003016" evidence="1">
    <location>
        <begin position="20"/>
        <end position="281"/>
    </location>
</feature>
<sequence>MRIIYFLFLTFCLSPLASASYNHHDHYPTHSLVNALRTGTDTNGKPLYLCLARLFNSTQPGKTWEGYGRCNVPYGGKEYIVDQFDIPYRQLFNHTQWQGDNGESPLRIGLDSNGAPLFLCQAFFRGSRQPGKTWPGYHHCNISYAGHEIITDNYLILIDEHQRTHQHGSYNNPYQTQYPSRYHSHSQTTQQCMKGPFGEQVCGFNCLRSINRVACARMPDQQCVADSFGHISCGYGCVKSPLKVACAQRRDENCVINSFNEIACGRHCRIDHFNHIQCDNN</sequence>
<keyword evidence="4" id="KW-1185">Reference proteome</keyword>
<evidence type="ECO:0000313" key="4">
    <source>
        <dbReference type="Proteomes" id="UP000054698"/>
    </source>
</evidence>
<dbReference type="EMBL" id="LNYB01000085">
    <property type="protein sequence ID" value="KTC95527.1"/>
    <property type="molecule type" value="Genomic_DNA"/>
</dbReference>
<reference evidence="2 4" key="1">
    <citation type="submission" date="2015-11" db="EMBL/GenBank/DDBJ databases">
        <title>Genomic analysis of 38 Legionella species identifies large and diverse effector repertoires.</title>
        <authorList>
            <person name="Burstein D."/>
            <person name="Amaro F."/>
            <person name="Zusman T."/>
            <person name="Lifshitz Z."/>
            <person name="Cohen O."/>
            <person name="Gilbert J.A."/>
            <person name="Pupko T."/>
            <person name="Shuman H.A."/>
            <person name="Segal G."/>
        </authorList>
    </citation>
    <scope>NUCLEOTIDE SEQUENCE [LARGE SCALE GENOMIC DNA]</scope>
    <source>
        <strain evidence="2 4">WO-44C</strain>
    </source>
</reference>
<dbReference type="PANTHER" id="PTHR31649:SF1">
    <property type="entry name" value="FARNESOIC ACID O-METHYL TRANSFERASE DOMAIN-CONTAINING PROTEIN"/>
    <property type="match status" value="1"/>
</dbReference>
<accession>A0A0W0TIU0</accession>
<protein>
    <submittedName>
        <fullName evidence="3">Protein of uncharacterized function (DUF3421)</fullName>
    </submittedName>
</protein>
<evidence type="ECO:0000256" key="1">
    <source>
        <dbReference type="SAM" id="SignalP"/>
    </source>
</evidence>
<dbReference type="InterPro" id="IPR006616">
    <property type="entry name" value="DM9_repeat"/>
</dbReference>
<dbReference type="PANTHER" id="PTHR31649">
    <property type="entry name" value="AGAP009604-PA"/>
    <property type="match status" value="1"/>
</dbReference>
<dbReference type="Proteomes" id="UP000054698">
    <property type="component" value="Unassembled WGS sequence"/>
</dbReference>
<dbReference type="RefSeq" id="WP_058447973.1">
    <property type="nucleotide sequence ID" value="NZ_CAAAHT010000054.1"/>
</dbReference>
<dbReference type="Pfam" id="PF11901">
    <property type="entry name" value="DM9"/>
    <property type="match status" value="1"/>
</dbReference>
<gene>
    <name evidence="2" type="ORF">Lfee_3192</name>
    <name evidence="3" type="ORF">NCTC12022_02417</name>
</gene>
<dbReference type="EMBL" id="UASS01000022">
    <property type="protein sequence ID" value="SPX61673.1"/>
    <property type="molecule type" value="Genomic_DNA"/>
</dbReference>
<dbReference type="Proteomes" id="UP000251942">
    <property type="component" value="Unassembled WGS sequence"/>
</dbReference>
<evidence type="ECO:0000313" key="3">
    <source>
        <dbReference type="EMBL" id="SPX61673.1"/>
    </source>
</evidence>
<dbReference type="AlphaFoldDB" id="A0A0W0TIU0"/>
<organism evidence="2 4">
    <name type="scientific">Legionella feeleii</name>
    <dbReference type="NCBI Taxonomy" id="453"/>
    <lineage>
        <taxon>Bacteria</taxon>
        <taxon>Pseudomonadati</taxon>
        <taxon>Pseudomonadota</taxon>
        <taxon>Gammaproteobacteria</taxon>
        <taxon>Legionellales</taxon>
        <taxon>Legionellaceae</taxon>
        <taxon>Legionella</taxon>
    </lineage>
</organism>
<evidence type="ECO:0000313" key="2">
    <source>
        <dbReference type="EMBL" id="KTC95527.1"/>
    </source>
</evidence>
<name>A0A0W0TIU0_9GAMM</name>
<proteinExistence type="predicted"/>